<dbReference type="KEGG" id="clup:CLUP02_06927"/>
<dbReference type="EMBL" id="CP019475">
    <property type="protein sequence ID" value="UQC81441.1"/>
    <property type="molecule type" value="Genomic_DNA"/>
</dbReference>
<dbReference type="Proteomes" id="UP000830671">
    <property type="component" value="Chromosome 3"/>
</dbReference>
<keyword evidence="2" id="KW-1185">Reference proteome</keyword>
<organism evidence="1 2">
    <name type="scientific">Colletotrichum lupini</name>
    <dbReference type="NCBI Taxonomy" id="145971"/>
    <lineage>
        <taxon>Eukaryota</taxon>
        <taxon>Fungi</taxon>
        <taxon>Dikarya</taxon>
        <taxon>Ascomycota</taxon>
        <taxon>Pezizomycotina</taxon>
        <taxon>Sordariomycetes</taxon>
        <taxon>Hypocreomycetidae</taxon>
        <taxon>Glomerellales</taxon>
        <taxon>Glomerellaceae</taxon>
        <taxon>Colletotrichum</taxon>
        <taxon>Colletotrichum acutatum species complex</taxon>
    </lineage>
</organism>
<accession>A0A9Q8WFK9</accession>
<evidence type="ECO:0000313" key="1">
    <source>
        <dbReference type="EMBL" id="UQC81441.1"/>
    </source>
</evidence>
<dbReference type="AlphaFoldDB" id="A0A9Q8WFK9"/>
<sequence>MNQETDGMYHRPTLMFYPQQQGGANAIKCSAAIMPGYQSQPLDYYRCIQRYTENGFVETTALIQRQIMTVRSNIMVINLLRWTAGRIGPAGGRGDPFAWWSIKGSITTRNLLLLNSAATILT</sequence>
<proteinExistence type="predicted"/>
<name>A0A9Q8WFK9_9PEZI</name>
<reference evidence="1" key="1">
    <citation type="journal article" date="2021" name="Mol. Plant Microbe Interact.">
        <title>Complete Genome Sequence of the Plant-Pathogenic Fungus Colletotrichum lupini.</title>
        <authorList>
            <person name="Baroncelli R."/>
            <person name="Pensec F."/>
            <person name="Da Lio D."/>
            <person name="Boufleur T."/>
            <person name="Vicente I."/>
            <person name="Sarrocco S."/>
            <person name="Picot A."/>
            <person name="Baraldi E."/>
            <person name="Sukno S."/>
            <person name="Thon M."/>
            <person name="Le Floch G."/>
        </authorList>
    </citation>
    <scope>NUCLEOTIDE SEQUENCE</scope>
    <source>
        <strain evidence="1">IMI 504893</strain>
    </source>
</reference>
<protein>
    <submittedName>
        <fullName evidence="1">Uncharacterized protein</fullName>
    </submittedName>
</protein>
<gene>
    <name evidence="1" type="ORF">CLUP02_06927</name>
</gene>
<dbReference type="RefSeq" id="XP_049143067.1">
    <property type="nucleotide sequence ID" value="XM_049285924.1"/>
</dbReference>
<evidence type="ECO:0000313" key="2">
    <source>
        <dbReference type="Proteomes" id="UP000830671"/>
    </source>
</evidence>
<dbReference type="GeneID" id="73340934"/>